<evidence type="ECO:0000256" key="5">
    <source>
        <dbReference type="ARBA" id="ARBA00023157"/>
    </source>
</evidence>
<evidence type="ECO:0000313" key="8">
    <source>
        <dbReference type="Proteomes" id="UP000887560"/>
    </source>
</evidence>
<dbReference type="PRINTS" id="PR00705">
    <property type="entry name" value="PAPAIN"/>
</dbReference>
<keyword evidence="3" id="KW-0378">Hydrolase</keyword>
<dbReference type="Proteomes" id="UP000887560">
    <property type="component" value="Unplaced"/>
</dbReference>
<comment type="similarity">
    <text evidence="1">Belongs to the peptidase C1 family.</text>
</comment>
<dbReference type="AlphaFoldDB" id="A0A915NIW0"/>
<evidence type="ECO:0000313" key="9">
    <source>
        <dbReference type="WBParaSite" id="scf7180000417194.g1016"/>
    </source>
</evidence>
<dbReference type="Gene3D" id="3.90.70.10">
    <property type="entry name" value="Cysteine proteinases"/>
    <property type="match status" value="2"/>
</dbReference>
<dbReference type="SUPFAM" id="SSF54001">
    <property type="entry name" value="Cysteine proteinases"/>
    <property type="match status" value="1"/>
</dbReference>
<accession>A0A915NIW0</accession>
<proteinExistence type="inferred from homology"/>
<evidence type="ECO:0000256" key="1">
    <source>
        <dbReference type="ARBA" id="ARBA00008455"/>
    </source>
</evidence>
<keyword evidence="2" id="KW-0645">Protease</keyword>
<keyword evidence="4" id="KW-0788">Thiol protease</keyword>
<dbReference type="SMART" id="SM00645">
    <property type="entry name" value="Pept_C1"/>
    <property type="match status" value="1"/>
</dbReference>
<dbReference type="PROSITE" id="PS00139">
    <property type="entry name" value="THIOL_PROTEASE_CYS"/>
    <property type="match status" value="1"/>
</dbReference>
<organism evidence="8 9">
    <name type="scientific">Meloidogyne floridensis</name>
    <dbReference type="NCBI Taxonomy" id="298350"/>
    <lineage>
        <taxon>Eukaryota</taxon>
        <taxon>Metazoa</taxon>
        <taxon>Ecdysozoa</taxon>
        <taxon>Nematoda</taxon>
        <taxon>Chromadorea</taxon>
        <taxon>Rhabditida</taxon>
        <taxon>Tylenchina</taxon>
        <taxon>Tylenchomorpha</taxon>
        <taxon>Tylenchoidea</taxon>
        <taxon>Meloidogynidae</taxon>
        <taxon>Meloidogyninae</taxon>
        <taxon>Meloidogyne</taxon>
    </lineage>
</organism>
<name>A0A915NIW0_9BILA</name>
<evidence type="ECO:0000259" key="7">
    <source>
        <dbReference type="SMART" id="SM00645"/>
    </source>
</evidence>
<dbReference type="WBParaSite" id="scf7180000417194.g1016">
    <property type="protein sequence ID" value="scf7180000417194.g1016"/>
    <property type="gene ID" value="scf7180000417194.g1016"/>
</dbReference>
<sequence length="357" mass="39563">LDPLENLIKLLSIFDPLGIILNFVINLLRGLLTPTLPLNNEELKELTETLKELSKLGYSISQEKLLRIAQSIAEINKITAGEWTAKLSLQALLPEEAQKVLCGSLDVEANGDNHEPAEDGAYEDGPPREKREAGRSKRAVSCTYNIEFDARKEWPGCKPIIDYVQNQGYCGSCWAHSVASAYTDRYCIEKAKKKVSIPNNATFTFSAYDLLSCSKEKGCDGGLEKDAWKWIEKNGICTGTDFPRKNVTSVGTLGGEANIKDQLKKYGSVSAAFVVYEDFQGYKDGVYRYVKGERKGGHAIVIVGYGTATCDGGKIPFWIIRNSWGPKWGKGGFFYIRRGKDECNIETRGVSYGVPKI</sequence>
<protein>
    <submittedName>
        <fullName evidence="9">Peptidase C1A papain C-terminal domain-containing protein</fullName>
    </submittedName>
</protein>
<keyword evidence="5" id="KW-1015">Disulfide bond</keyword>
<evidence type="ECO:0000256" key="6">
    <source>
        <dbReference type="SAM" id="MobiDB-lite"/>
    </source>
</evidence>
<dbReference type="GO" id="GO:0006508">
    <property type="term" value="P:proteolysis"/>
    <property type="evidence" value="ECO:0007669"/>
    <property type="project" value="UniProtKB-KW"/>
</dbReference>
<dbReference type="InterPro" id="IPR025661">
    <property type="entry name" value="Pept_asp_AS"/>
</dbReference>
<keyword evidence="8" id="KW-1185">Reference proteome</keyword>
<dbReference type="PANTHER" id="PTHR12411">
    <property type="entry name" value="CYSTEINE PROTEASE FAMILY C1-RELATED"/>
    <property type="match status" value="1"/>
</dbReference>
<dbReference type="Pfam" id="PF00112">
    <property type="entry name" value="Peptidase_C1"/>
    <property type="match status" value="1"/>
</dbReference>
<feature type="domain" description="Peptidase C1A papain C-terminal" evidence="7">
    <location>
        <begin position="144"/>
        <end position="354"/>
    </location>
</feature>
<evidence type="ECO:0000256" key="3">
    <source>
        <dbReference type="ARBA" id="ARBA00022801"/>
    </source>
</evidence>
<reference evidence="9" key="1">
    <citation type="submission" date="2022-11" db="UniProtKB">
        <authorList>
            <consortium name="WormBaseParasite"/>
        </authorList>
    </citation>
    <scope>IDENTIFICATION</scope>
</reference>
<feature type="compositionally biased region" description="Basic and acidic residues" evidence="6">
    <location>
        <begin position="125"/>
        <end position="134"/>
    </location>
</feature>
<feature type="region of interest" description="Disordered" evidence="6">
    <location>
        <begin position="109"/>
        <end position="134"/>
    </location>
</feature>
<evidence type="ECO:0000256" key="2">
    <source>
        <dbReference type="ARBA" id="ARBA00022670"/>
    </source>
</evidence>
<dbReference type="InterPro" id="IPR000169">
    <property type="entry name" value="Pept_cys_AS"/>
</dbReference>
<dbReference type="GO" id="GO:0008234">
    <property type="term" value="F:cysteine-type peptidase activity"/>
    <property type="evidence" value="ECO:0007669"/>
    <property type="project" value="UniProtKB-KW"/>
</dbReference>
<dbReference type="InterPro" id="IPR038765">
    <property type="entry name" value="Papain-like_cys_pep_sf"/>
</dbReference>
<dbReference type="InterPro" id="IPR013128">
    <property type="entry name" value="Peptidase_C1A"/>
</dbReference>
<dbReference type="InterPro" id="IPR025660">
    <property type="entry name" value="Pept_his_AS"/>
</dbReference>
<dbReference type="InterPro" id="IPR000668">
    <property type="entry name" value="Peptidase_C1A_C"/>
</dbReference>
<evidence type="ECO:0000256" key="4">
    <source>
        <dbReference type="ARBA" id="ARBA00022807"/>
    </source>
</evidence>
<dbReference type="PROSITE" id="PS00639">
    <property type="entry name" value="THIOL_PROTEASE_HIS"/>
    <property type="match status" value="1"/>
</dbReference>
<dbReference type="PROSITE" id="PS00640">
    <property type="entry name" value="THIOL_PROTEASE_ASN"/>
    <property type="match status" value="1"/>
</dbReference>